<organism evidence="1 2">
    <name type="scientific">Chaenocephalus aceratus</name>
    <name type="common">Blackfin icefish</name>
    <name type="synonym">Chaenichthys aceratus</name>
    <dbReference type="NCBI Taxonomy" id="36190"/>
    <lineage>
        <taxon>Eukaryota</taxon>
        <taxon>Metazoa</taxon>
        <taxon>Chordata</taxon>
        <taxon>Craniata</taxon>
        <taxon>Vertebrata</taxon>
        <taxon>Euteleostomi</taxon>
        <taxon>Actinopterygii</taxon>
        <taxon>Neopterygii</taxon>
        <taxon>Teleostei</taxon>
        <taxon>Neoteleostei</taxon>
        <taxon>Acanthomorphata</taxon>
        <taxon>Eupercaria</taxon>
        <taxon>Perciformes</taxon>
        <taxon>Notothenioidei</taxon>
        <taxon>Channichthyidae</taxon>
        <taxon>Chaenocephalus</taxon>
    </lineage>
</organism>
<evidence type="ECO:0000313" key="1">
    <source>
        <dbReference type="EMBL" id="KAI4810077.1"/>
    </source>
</evidence>
<evidence type="ECO:0000313" key="2">
    <source>
        <dbReference type="Proteomes" id="UP001057452"/>
    </source>
</evidence>
<name>A0ACB9WBI0_CHAAC</name>
<proteinExistence type="predicted"/>
<gene>
    <name evidence="1" type="ORF">KUCAC02_018927</name>
</gene>
<comment type="caution">
    <text evidence="1">The sequence shown here is derived from an EMBL/GenBank/DDBJ whole genome shotgun (WGS) entry which is preliminary data.</text>
</comment>
<dbReference type="EMBL" id="CM043801">
    <property type="protein sequence ID" value="KAI4810077.1"/>
    <property type="molecule type" value="Genomic_DNA"/>
</dbReference>
<keyword evidence="2" id="KW-1185">Reference proteome</keyword>
<accession>A0ACB9WBI0</accession>
<protein>
    <submittedName>
        <fullName evidence="1">Uncharacterized protein</fullName>
    </submittedName>
</protein>
<reference evidence="1" key="1">
    <citation type="submission" date="2022-05" db="EMBL/GenBank/DDBJ databases">
        <title>Chromosome-level genome of Chaenocephalus aceratus.</title>
        <authorList>
            <person name="Park H."/>
        </authorList>
    </citation>
    <scope>NUCLEOTIDE SEQUENCE</scope>
    <source>
        <strain evidence="1">KU_202001</strain>
    </source>
</reference>
<dbReference type="Proteomes" id="UP001057452">
    <property type="component" value="Chromosome 17"/>
</dbReference>
<sequence length="170" mass="18713">MKQSSQLKILHRERGVQEIRQAIFSLNSCQSLHAPPVLSDLPSVTIDPNLTFGPVMTAVSDFKGLLQEVCQEGFVCIYEKVREIVIVSPQGPAVPLETTQSSDGESAVQMEAAQGCCKMKIPVVSSQAQNCPQDPDRDTFSDEATPGGNRLEVDFPKFQMQIHRLIFIVP</sequence>